<name>A0AAW5AYI9_9BACI</name>
<dbReference type="RefSeq" id="WP_238017308.1">
    <property type="nucleotide sequence ID" value="NZ_JAIFZM010000001.1"/>
</dbReference>
<dbReference type="AlphaFoldDB" id="A0AAW5AYI9"/>
<keyword evidence="2" id="KW-1185">Reference proteome</keyword>
<proteinExistence type="predicted"/>
<dbReference type="Proteomes" id="UP001199631">
    <property type="component" value="Unassembled WGS sequence"/>
</dbReference>
<sequence>MTPGNNFNMYTEEIELIRSQNRVECDLYSIIACIIRERKQSNEISLRDVSARRKTEFSSEFIGSSGFPDFVIRERIKSNNADTLGAIEAKYIEEDLEQHLIQVEGHLETYKKVIYTNGLKWRFYEGSVENPVWDVELGKIKDGIINWNSEENWRKLLSNLDDIKWIN</sequence>
<evidence type="ECO:0000313" key="1">
    <source>
        <dbReference type="EMBL" id="MCG3417562.1"/>
    </source>
</evidence>
<gene>
    <name evidence="1" type="ORF">K3T81_00240</name>
</gene>
<organism evidence="1 2">
    <name type="scientific">Oceanobacillus jordanicus</name>
    <dbReference type="NCBI Taxonomy" id="2867266"/>
    <lineage>
        <taxon>Bacteria</taxon>
        <taxon>Bacillati</taxon>
        <taxon>Bacillota</taxon>
        <taxon>Bacilli</taxon>
        <taxon>Bacillales</taxon>
        <taxon>Bacillaceae</taxon>
        <taxon>Oceanobacillus</taxon>
    </lineage>
</organism>
<evidence type="ECO:0000313" key="2">
    <source>
        <dbReference type="Proteomes" id="UP001199631"/>
    </source>
</evidence>
<accession>A0AAW5AYI9</accession>
<reference evidence="1 2" key="1">
    <citation type="journal article" date="2022" name="Evol. Bioinform. Online">
        <title>Draft Genome Sequence of Oceanobacillus jordanicus Strain GSFE11, a Halotolerant Plant Growth-Promoting Bacterial Endophyte Isolated From the Jordan Valley.</title>
        <authorList>
            <person name="Alhindi T."/>
            <person name="Albdaiwi R."/>
        </authorList>
    </citation>
    <scope>NUCLEOTIDE SEQUENCE [LARGE SCALE GENOMIC DNA]</scope>
    <source>
        <strain evidence="1 2">GSFE11</strain>
    </source>
</reference>
<comment type="caution">
    <text evidence="1">The sequence shown here is derived from an EMBL/GenBank/DDBJ whole genome shotgun (WGS) entry which is preliminary data.</text>
</comment>
<protein>
    <submittedName>
        <fullName evidence="1">Uncharacterized protein</fullName>
    </submittedName>
</protein>
<dbReference type="EMBL" id="JAIFZM010000001">
    <property type="protein sequence ID" value="MCG3417562.1"/>
    <property type="molecule type" value="Genomic_DNA"/>
</dbReference>